<reference evidence="2" key="2">
    <citation type="submission" date="2025-09" db="UniProtKB">
        <authorList>
            <consortium name="Ensembl"/>
        </authorList>
    </citation>
    <scope>IDENTIFICATION</scope>
</reference>
<dbReference type="RefSeq" id="XP_031673038.1">
    <property type="nucleotide sequence ID" value="XM_031817178.1"/>
</dbReference>
<feature type="region of interest" description="Disordered" evidence="1">
    <location>
        <begin position="203"/>
        <end position="223"/>
    </location>
</feature>
<protein>
    <submittedName>
        <fullName evidence="2">Sperm tail PG-rich repeat containing 2</fullName>
    </submittedName>
</protein>
<proteinExistence type="predicted"/>
<dbReference type="Proteomes" id="UP000694557">
    <property type="component" value="Unassembled WGS sequence"/>
</dbReference>
<reference evidence="2" key="1">
    <citation type="submission" date="2025-08" db="UniProtKB">
        <authorList>
            <consortium name="Ensembl"/>
        </authorList>
    </citation>
    <scope>IDENTIFICATION</scope>
</reference>
<dbReference type="PANTHER" id="PTHR21580">
    <property type="entry name" value="SHIPPO-1-RELATED"/>
    <property type="match status" value="1"/>
</dbReference>
<gene>
    <name evidence="2" type="primary">STPG2</name>
    <name evidence="2" type="synonym">stpg2</name>
</gene>
<organism evidence="2 3">
    <name type="scientific">Oncorhynchus kisutch</name>
    <name type="common">Coho salmon</name>
    <name type="synonym">Salmo kisutch</name>
    <dbReference type="NCBI Taxonomy" id="8019"/>
    <lineage>
        <taxon>Eukaryota</taxon>
        <taxon>Metazoa</taxon>
        <taxon>Chordata</taxon>
        <taxon>Craniata</taxon>
        <taxon>Vertebrata</taxon>
        <taxon>Euteleostomi</taxon>
        <taxon>Actinopterygii</taxon>
        <taxon>Neopterygii</taxon>
        <taxon>Teleostei</taxon>
        <taxon>Protacanthopterygii</taxon>
        <taxon>Salmoniformes</taxon>
        <taxon>Salmonidae</taxon>
        <taxon>Salmoninae</taxon>
        <taxon>Oncorhynchus</taxon>
    </lineage>
</organism>
<evidence type="ECO:0000313" key="3">
    <source>
        <dbReference type="Proteomes" id="UP000694557"/>
    </source>
</evidence>
<dbReference type="GeneID" id="109871606"/>
<dbReference type="Ensembl" id="ENSOKIT00005006127.1">
    <property type="protein sequence ID" value="ENSOKIP00005005748.1"/>
    <property type="gene ID" value="ENSOKIG00005002652.1"/>
</dbReference>
<evidence type="ECO:0000313" key="2">
    <source>
        <dbReference type="Ensembl" id="ENSOKIP00005005748.1"/>
    </source>
</evidence>
<dbReference type="InterPro" id="IPR051291">
    <property type="entry name" value="CIMAP"/>
</dbReference>
<dbReference type="PANTHER" id="PTHR21580:SF60">
    <property type="entry name" value="SPERM-TAIL PG-RICH REPEAT-CONTAINING PROTEIN 2"/>
    <property type="match status" value="1"/>
</dbReference>
<accession>A0A8C7F0Z5</accession>
<sequence>MYGRAPRVTYLTVGSTTSEVGPGSYEVIQYKTKKSDGYAPFLSLSKRPSMFHRSSNDKALPGPGQYNSSHSKDNILGGQSLKNRSKRFNEVVSEVPGPGTYNVRQAAGNTLRGAESEPPGKRRTKVWLRGVPTRLKFLPQPDIPSIPSPGQAFGYEDNGQGFLCKQKAPEKDDTLGPAFYNPVVAETSFSLKYKGVHFGKMTGKRGEVKGEEGPGPGQYDPEEYSTTEYENVNVRKGQKSRAELVVPRYHEIVTLQEEKKGVPGPGQYHIRSQFEKPSSPYGNLPVFSPPFLSQAQRFRPVKELAPPVGMYNDPRCALEILKKTTGMQRNPFGLTAVRFLPDSRKQSTPGPGAYNMFEYGLAQDSIKKAYLESTRKGGFGSTAQRSLMFHNNEEVPGPGQYKVEKKTEELYKKQHTAAFKSATERLAISLVAKDTPPPSSYNVRESSEKTYGRASFSEPRSEGGRRRQSSFLSAAPRHSSFLSYDPDFPGPGQYSPDIKSSPQMALIVSREDRFKGPKNTNPGPGTYELSPAIMDTVLKGTFNVTLNNPLSNHYPAPHLLSALPPPPLTLSSV</sequence>
<dbReference type="InterPro" id="IPR010736">
    <property type="entry name" value="SHIPPO-rpt"/>
</dbReference>
<dbReference type="AlphaFoldDB" id="A0A8C7F0Z5"/>
<keyword evidence="3" id="KW-1185">Reference proteome</keyword>
<dbReference type="Pfam" id="PF07004">
    <property type="entry name" value="SHIPPO-rpt"/>
    <property type="match status" value="8"/>
</dbReference>
<feature type="region of interest" description="Disordered" evidence="1">
    <location>
        <begin position="430"/>
        <end position="472"/>
    </location>
</feature>
<name>A0A8C7F0Z5_ONCKI</name>
<dbReference type="GeneTree" id="ENSGT00390000001063"/>
<feature type="region of interest" description="Disordered" evidence="1">
    <location>
        <begin position="49"/>
        <end position="124"/>
    </location>
</feature>
<evidence type="ECO:0000256" key="1">
    <source>
        <dbReference type="SAM" id="MobiDB-lite"/>
    </source>
</evidence>